<proteinExistence type="predicted"/>
<dbReference type="PROSITE" id="PS51352">
    <property type="entry name" value="THIOREDOXIN_2"/>
    <property type="match status" value="1"/>
</dbReference>
<dbReference type="InterPro" id="IPR036249">
    <property type="entry name" value="Thioredoxin-like_sf"/>
</dbReference>
<reference evidence="4 5" key="1">
    <citation type="journal article" date="2019" name="Nat. Microbiol.">
        <title>Mediterranean grassland soil C-N compound turnover is dependent on rainfall and depth, and is mediated by genomically divergent microorganisms.</title>
        <authorList>
            <person name="Diamond S."/>
            <person name="Andeer P.F."/>
            <person name="Li Z."/>
            <person name="Crits-Christoph A."/>
            <person name="Burstein D."/>
            <person name="Anantharaman K."/>
            <person name="Lane K.R."/>
            <person name="Thomas B.C."/>
            <person name="Pan C."/>
            <person name="Northen T.R."/>
            <person name="Banfield J.F."/>
        </authorList>
    </citation>
    <scope>NUCLEOTIDE SEQUENCE [LARGE SCALE GENOMIC DNA]</scope>
    <source>
        <strain evidence="4">WS_8</strain>
    </source>
</reference>
<dbReference type="SUPFAM" id="SSF52833">
    <property type="entry name" value="Thioredoxin-like"/>
    <property type="match status" value="1"/>
</dbReference>
<evidence type="ECO:0000256" key="1">
    <source>
        <dbReference type="ARBA" id="ARBA00022729"/>
    </source>
</evidence>
<evidence type="ECO:0000259" key="3">
    <source>
        <dbReference type="PROSITE" id="PS51352"/>
    </source>
</evidence>
<dbReference type="AlphaFoldDB" id="A0A538TVL9"/>
<name>A0A538TVL9_UNCEI</name>
<dbReference type="InterPro" id="IPR004879">
    <property type="entry name" value="Ssp411-like_TRX"/>
</dbReference>
<dbReference type="EMBL" id="VBOY01000033">
    <property type="protein sequence ID" value="TMQ67669.1"/>
    <property type="molecule type" value="Genomic_DNA"/>
</dbReference>
<feature type="signal peptide" evidence="2">
    <location>
        <begin position="1"/>
        <end position="22"/>
    </location>
</feature>
<accession>A0A538TVL9</accession>
<dbReference type="InterPro" id="IPR051099">
    <property type="entry name" value="AGR/TXD"/>
</dbReference>
<dbReference type="Gene3D" id="3.40.30.10">
    <property type="entry name" value="Glutaredoxin"/>
    <property type="match status" value="1"/>
</dbReference>
<evidence type="ECO:0000256" key="2">
    <source>
        <dbReference type="SAM" id="SignalP"/>
    </source>
</evidence>
<keyword evidence="1 2" id="KW-0732">Signal</keyword>
<dbReference type="InterPro" id="IPR013766">
    <property type="entry name" value="Thioredoxin_domain"/>
</dbReference>
<dbReference type="PANTHER" id="PTHR15337">
    <property type="entry name" value="ANTERIOR GRADIENT PROTEIN-RELATED"/>
    <property type="match status" value="1"/>
</dbReference>
<evidence type="ECO:0000313" key="5">
    <source>
        <dbReference type="Proteomes" id="UP000316609"/>
    </source>
</evidence>
<evidence type="ECO:0000313" key="4">
    <source>
        <dbReference type="EMBL" id="TMQ67669.1"/>
    </source>
</evidence>
<organism evidence="4 5">
    <name type="scientific">Eiseniibacteriota bacterium</name>
    <dbReference type="NCBI Taxonomy" id="2212470"/>
    <lineage>
        <taxon>Bacteria</taxon>
        <taxon>Candidatus Eiseniibacteriota</taxon>
    </lineage>
</organism>
<sequence length="167" mass="19270">MKAFVRAAAWVLLLMVAQPAHSEDTPLAWRDWDSGFKEARRQKRIVLVDVYTDWCGWCRRMDRDVYSRPEVREYLQRTFVTVKLDAEADKLGLYQGKAATWRALAAQFGVNGYPTTVFLRPEGEYITRVPGYVPAERFLDVLRYIGDGHMDRGVSFQEYLGKAAKGR</sequence>
<feature type="domain" description="Thioredoxin" evidence="3">
    <location>
        <begin position="14"/>
        <end position="147"/>
    </location>
</feature>
<feature type="chain" id="PRO_5022119969" evidence="2">
    <location>
        <begin position="23"/>
        <end position="167"/>
    </location>
</feature>
<dbReference type="InterPro" id="IPR017937">
    <property type="entry name" value="Thioredoxin_CS"/>
</dbReference>
<gene>
    <name evidence="4" type="ORF">E6K78_04035</name>
</gene>
<protein>
    <submittedName>
        <fullName evidence="4">DUF255 domain-containing protein</fullName>
    </submittedName>
</protein>
<comment type="caution">
    <text evidence="4">The sequence shown here is derived from an EMBL/GenBank/DDBJ whole genome shotgun (WGS) entry which is preliminary data.</text>
</comment>
<dbReference type="PANTHER" id="PTHR15337:SF11">
    <property type="entry name" value="THIOREDOXIN DOMAIN-CONTAINING PROTEIN"/>
    <property type="match status" value="1"/>
</dbReference>
<dbReference type="PROSITE" id="PS00194">
    <property type="entry name" value="THIOREDOXIN_1"/>
    <property type="match status" value="1"/>
</dbReference>
<dbReference type="Proteomes" id="UP000316609">
    <property type="component" value="Unassembled WGS sequence"/>
</dbReference>
<dbReference type="Pfam" id="PF03190">
    <property type="entry name" value="Thioredox_DsbH"/>
    <property type="match status" value="1"/>
</dbReference>